<keyword evidence="3" id="KW-1185">Reference proteome</keyword>
<reference evidence="2 3" key="1">
    <citation type="submission" date="2020-07" db="EMBL/GenBank/DDBJ databases">
        <title>Sequencing the genomes of 1000 actinobacteria strains.</title>
        <authorList>
            <person name="Klenk H.-P."/>
        </authorList>
    </citation>
    <scope>NUCLEOTIDE SEQUENCE [LARGE SCALE GENOMIC DNA]</scope>
    <source>
        <strain evidence="2 3">DSM 19970</strain>
    </source>
</reference>
<evidence type="ECO:0000259" key="1">
    <source>
        <dbReference type="Pfam" id="PF01937"/>
    </source>
</evidence>
<dbReference type="EMBL" id="JACBZO010000001">
    <property type="protein sequence ID" value="NYI41489.1"/>
    <property type="molecule type" value="Genomic_DNA"/>
</dbReference>
<protein>
    <recommendedName>
        <fullName evidence="1">Damage-control phosphatase ARMT1-like metal-binding domain-containing protein</fullName>
    </recommendedName>
</protein>
<dbReference type="InterPro" id="IPR036075">
    <property type="entry name" value="ARMT-1-like_metal-bd_sf"/>
</dbReference>
<proteinExistence type="predicted"/>
<evidence type="ECO:0000313" key="3">
    <source>
        <dbReference type="Proteomes" id="UP000547973"/>
    </source>
</evidence>
<feature type="domain" description="Damage-control phosphatase ARMT1-like metal-binding" evidence="1">
    <location>
        <begin position="4"/>
        <end position="273"/>
    </location>
</feature>
<gene>
    <name evidence="2" type="ORF">BKA03_001608</name>
</gene>
<dbReference type="Proteomes" id="UP000547973">
    <property type="component" value="Unassembled WGS sequence"/>
</dbReference>
<dbReference type="PIRSF" id="PIRSF006593">
    <property type="entry name" value="UCP006593"/>
    <property type="match status" value="1"/>
</dbReference>
<organism evidence="2 3">
    <name type="scientific">Demequina lutea</name>
    <dbReference type="NCBI Taxonomy" id="431489"/>
    <lineage>
        <taxon>Bacteria</taxon>
        <taxon>Bacillati</taxon>
        <taxon>Actinomycetota</taxon>
        <taxon>Actinomycetes</taxon>
        <taxon>Micrococcales</taxon>
        <taxon>Demequinaceae</taxon>
        <taxon>Demequina</taxon>
    </lineage>
</organism>
<dbReference type="AlphaFoldDB" id="A0A7Z0CI41"/>
<dbReference type="InterPro" id="IPR002791">
    <property type="entry name" value="ARMT1-like_metal-bd"/>
</dbReference>
<comment type="caution">
    <text evidence="2">The sequence shown here is derived from an EMBL/GenBank/DDBJ whole genome shotgun (WGS) entry which is preliminary data.</text>
</comment>
<dbReference type="Gene3D" id="1.10.8.380">
    <property type="entry name" value="Uncharacterised protein PF01937, DUF89, domain 1"/>
    <property type="match status" value="1"/>
</dbReference>
<dbReference type="Gene3D" id="1.10.285.20">
    <property type="entry name" value="Uncharacterised protein PF01937, DUF89, domain 2"/>
    <property type="match status" value="1"/>
</dbReference>
<dbReference type="Gene3D" id="3.40.50.10880">
    <property type="entry name" value="Uncharacterised protein PF01937, DUF89, domain 3"/>
    <property type="match status" value="1"/>
</dbReference>
<dbReference type="SUPFAM" id="SSF111321">
    <property type="entry name" value="AF1104-like"/>
    <property type="match status" value="1"/>
</dbReference>
<dbReference type="RefSeq" id="WP_179397874.1">
    <property type="nucleotide sequence ID" value="NZ_JACBZO010000001.1"/>
</dbReference>
<name>A0A7Z0CI41_9MICO</name>
<sequence>MQTYLDCYPCVLRQALTAARMVTDDKSAHLGVMTETLALLQKLPPGSTPPEITFAVHGIVRERLGDSDPYRVAKAESTRAALALYPRLKARVARSEDPLGTAVRLSIAGNIIDFGVSDDIPDLRATVERVIAAPLAINHLASLRAALAAADHVLYLADNAGETVFDRVLIEQLAPRVIYAVKGGPVLNDATLEDALAAGLDTCATIVDNGSAAPGTILDLCSTDFREVFDEAPLIIAKGQANYETLSEAGPRVFCLLQVKCPVIGAHVSAPVGGAVVRQSSSSPGH</sequence>
<dbReference type="Pfam" id="PF01937">
    <property type="entry name" value="ARMT1-like_dom"/>
    <property type="match status" value="1"/>
</dbReference>
<evidence type="ECO:0000313" key="2">
    <source>
        <dbReference type="EMBL" id="NYI41489.1"/>
    </source>
</evidence>
<accession>A0A7Z0CI41</accession>
<dbReference type="InterPro" id="IPR014444">
    <property type="entry name" value="PH1575-like"/>
</dbReference>